<organism evidence="2 3">
    <name type="scientific">Sphingomonas oligophenolica</name>
    <dbReference type="NCBI Taxonomy" id="301154"/>
    <lineage>
        <taxon>Bacteria</taxon>
        <taxon>Pseudomonadati</taxon>
        <taxon>Pseudomonadota</taxon>
        <taxon>Alphaproteobacteria</taxon>
        <taxon>Sphingomonadales</taxon>
        <taxon>Sphingomonadaceae</taxon>
        <taxon>Sphingomonas</taxon>
    </lineage>
</organism>
<keyword evidence="3" id="KW-1185">Reference proteome</keyword>
<dbReference type="RefSeq" id="WP_343892518.1">
    <property type="nucleotide sequence ID" value="NZ_BAAAEH010000060.1"/>
</dbReference>
<accession>A0ABU9Y6T2</accession>
<feature type="chain" id="PRO_5045059177" description="Peptidase S1 domain-containing protein" evidence="1">
    <location>
        <begin position="27"/>
        <end position="436"/>
    </location>
</feature>
<dbReference type="SUPFAM" id="SSF50494">
    <property type="entry name" value="Trypsin-like serine proteases"/>
    <property type="match status" value="1"/>
</dbReference>
<keyword evidence="1" id="KW-0732">Signal</keyword>
<evidence type="ECO:0000313" key="3">
    <source>
        <dbReference type="Proteomes" id="UP001419910"/>
    </source>
</evidence>
<sequence length="436" mass="46107">MGKAIGKHIWAAIAAVLAMSAGGASAQSPGAAVAPPPLVTAHVQTGDEALAQDAGEYARLYAVPIDEAMRRLRAQEETVATTDRLQDLYGDRLAGLYIEHRPAYRIVVLLTGSDPVPDQTVFAGGMTVPIVFRTGAPASRTRILGAITQHQAEIRAAVPHPPSMGVDPRTGQLVLMVDGADIDRIGQDALKARIEAIAKVPVRIRVQDRPEVNLEDVNLVGGGGRVEGMNPADGKRYACTSGFVVTDGARDGVVTAAHCPDTLAYYGPDRSQLPLQFLGQWGWGYQDVQLHVSEQALQPLFYADTRKTMARTVTGARNRTSTRVGDVVCHRGERTGYSCAEVELVDFAPSGDLCGGACLATWVAVAGPNCKGGDSGAPVFNGTTAFGLVKGASYRGDGSCIFYFYMSTDYLPAGWSLLESQVSSPVAPVLGEPVAR</sequence>
<dbReference type="InterPro" id="IPR043504">
    <property type="entry name" value="Peptidase_S1_PA_chymotrypsin"/>
</dbReference>
<gene>
    <name evidence="2" type="ORF">ABC974_17945</name>
</gene>
<feature type="signal peptide" evidence="1">
    <location>
        <begin position="1"/>
        <end position="26"/>
    </location>
</feature>
<name>A0ABU9Y6T2_9SPHN</name>
<proteinExistence type="predicted"/>
<dbReference type="Proteomes" id="UP001419910">
    <property type="component" value="Unassembled WGS sequence"/>
</dbReference>
<evidence type="ECO:0000256" key="1">
    <source>
        <dbReference type="SAM" id="SignalP"/>
    </source>
</evidence>
<dbReference type="InterPro" id="IPR009003">
    <property type="entry name" value="Peptidase_S1_PA"/>
</dbReference>
<evidence type="ECO:0000313" key="2">
    <source>
        <dbReference type="EMBL" id="MEN2791523.1"/>
    </source>
</evidence>
<dbReference type="Gene3D" id="2.40.10.10">
    <property type="entry name" value="Trypsin-like serine proteases"/>
    <property type="match status" value="2"/>
</dbReference>
<evidence type="ECO:0008006" key="4">
    <source>
        <dbReference type="Google" id="ProtNLM"/>
    </source>
</evidence>
<comment type="caution">
    <text evidence="2">The sequence shown here is derived from an EMBL/GenBank/DDBJ whole genome shotgun (WGS) entry which is preliminary data.</text>
</comment>
<protein>
    <recommendedName>
        <fullName evidence="4">Peptidase S1 domain-containing protein</fullName>
    </recommendedName>
</protein>
<reference evidence="2 3" key="1">
    <citation type="submission" date="2024-05" db="EMBL/GenBank/DDBJ databases">
        <authorList>
            <person name="Liu Q."/>
            <person name="Xin Y.-H."/>
        </authorList>
    </citation>
    <scope>NUCLEOTIDE SEQUENCE [LARGE SCALE GENOMIC DNA]</scope>
    <source>
        <strain evidence="2 3">CGMCC 1.10181</strain>
    </source>
</reference>
<dbReference type="EMBL" id="JBDIME010000018">
    <property type="protein sequence ID" value="MEN2791523.1"/>
    <property type="molecule type" value="Genomic_DNA"/>
</dbReference>